<keyword evidence="1" id="KW-0808">Transferase</keyword>
<evidence type="ECO:0000259" key="2">
    <source>
        <dbReference type="Pfam" id="PF00535"/>
    </source>
</evidence>
<dbReference type="SUPFAM" id="SSF53448">
    <property type="entry name" value="Nucleotide-diphospho-sugar transferases"/>
    <property type="match status" value="1"/>
</dbReference>
<comment type="caution">
    <text evidence="4">The sequence shown here is derived from an EMBL/GenBank/DDBJ whole genome shotgun (WGS) entry which is preliminary data.</text>
</comment>
<reference evidence="5" key="1">
    <citation type="journal article" date="2019" name="Int. J. Syst. Evol. Microbiol.">
        <title>The Global Catalogue of Microorganisms (GCM) 10K type strain sequencing project: providing services to taxonomists for standard genome sequencing and annotation.</title>
        <authorList>
            <consortium name="The Broad Institute Genomics Platform"/>
            <consortium name="The Broad Institute Genome Sequencing Center for Infectious Disease"/>
            <person name="Wu L."/>
            <person name="Ma J."/>
        </authorList>
    </citation>
    <scope>NUCLEOTIDE SEQUENCE [LARGE SCALE GENOMIC DNA]</scope>
    <source>
        <strain evidence="5">JCM 18274</strain>
    </source>
</reference>
<protein>
    <recommendedName>
        <fullName evidence="6">Glycosyl transferase family 2</fullName>
    </recommendedName>
</protein>
<organism evidence="4 5">
    <name type="scientific">Flaviramulus aquimarinus</name>
    <dbReference type="NCBI Taxonomy" id="1170456"/>
    <lineage>
        <taxon>Bacteria</taxon>
        <taxon>Pseudomonadati</taxon>
        <taxon>Bacteroidota</taxon>
        <taxon>Flavobacteriia</taxon>
        <taxon>Flavobacteriales</taxon>
        <taxon>Flavobacteriaceae</taxon>
        <taxon>Flaviramulus</taxon>
    </lineage>
</organism>
<accession>A0ABP9EP16</accession>
<evidence type="ECO:0000259" key="3">
    <source>
        <dbReference type="Pfam" id="PF02709"/>
    </source>
</evidence>
<sequence length="357" mass="41599">MRITITLTYRDRDLSIVKKCLDSLKVQTLNDFKVILVDYGSLVEYAEAIEILAKKYSFIEFISCPVQGQLWNKSRAINIALKQCQTPYFLVGDIDLIFHPDFVKTANALASENIVYFKYSFLSKEESLKDKNFTDYEIDFVGGEAITGTTLFPTNSLKKVNGYDEFYHGWGAEDTDIHRRLKTSGLAVNFYDQDILVKHQWHPKAYRSKNSTSPFHSNLERVNHNYMELTINNKSVLANTNTNWGILPFKDDYIKLLQKPDSEINVQPIDFHFSALLAQLKNFNKQVVKIQISQVNSKDKLFQNVKKYLKKKHFKYLKLETVNNLLLEEIIKNYRNNPYTYSFNRKAGSINLIIYFK</sequence>
<dbReference type="Pfam" id="PF02709">
    <property type="entry name" value="Glyco_transf_7C"/>
    <property type="match status" value="1"/>
</dbReference>
<dbReference type="RefSeq" id="WP_345272138.1">
    <property type="nucleotide sequence ID" value="NZ_BAABJH010000001.1"/>
</dbReference>
<feature type="domain" description="Galactosyltransferase C-terminal" evidence="3">
    <location>
        <begin position="134"/>
        <end position="194"/>
    </location>
</feature>
<name>A0ABP9EP16_9FLAO</name>
<proteinExistence type="predicted"/>
<gene>
    <name evidence="4" type="ORF">GCM10023311_02600</name>
</gene>
<evidence type="ECO:0008006" key="6">
    <source>
        <dbReference type="Google" id="ProtNLM"/>
    </source>
</evidence>
<dbReference type="Proteomes" id="UP001500433">
    <property type="component" value="Unassembled WGS sequence"/>
</dbReference>
<dbReference type="PANTHER" id="PTHR43685:SF2">
    <property type="entry name" value="GLYCOSYLTRANSFERASE 2-LIKE DOMAIN-CONTAINING PROTEIN"/>
    <property type="match status" value="1"/>
</dbReference>
<evidence type="ECO:0000313" key="5">
    <source>
        <dbReference type="Proteomes" id="UP001500433"/>
    </source>
</evidence>
<evidence type="ECO:0000313" key="4">
    <source>
        <dbReference type="EMBL" id="GAA4883821.1"/>
    </source>
</evidence>
<dbReference type="EMBL" id="BAABJH010000001">
    <property type="protein sequence ID" value="GAA4883821.1"/>
    <property type="molecule type" value="Genomic_DNA"/>
</dbReference>
<dbReference type="InterPro" id="IPR029044">
    <property type="entry name" value="Nucleotide-diphossugar_trans"/>
</dbReference>
<dbReference type="InterPro" id="IPR001173">
    <property type="entry name" value="Glyco_trans_2-like"/>
</dbReference>
<dbReference type="Gene3D" id="3.90.550.10">
    <property type="entry name" value="Spore Coat Polysaccharide Biosynthesis Protein SpsA, Chain A"/>
    <property type="match status" value="1"/>
</dbReference>
<dbReference type="Pfam" id="PF00535">
    <property type="entry name" value="Glycos_transf_2"/>
    <property type="match status" value="1"/>
</dbReference>
<evidence type="ECO:0000256" key="1">
    <source>
        <dbReference type="ARBA" id="ARBA00022679"/>
    </source>
</evidence>
<keyword evidence="5" id="KW-1185">Reference proteome</keyword>
<dbReference type="PANTHER" id="PTHR43685">
    <property type="entry name" value="GLYCOSYLTRANSFERASE"/>
    <property type="match status" value="1"/>
</dbReference>
<dbReference type="InterPro" id="IPR027791">
    <property type="entry name" value="Galactosyl_T_C"/>
</dbReference>
<feature type="domain" description="Glycosyltransferase 2-like" evidence="2">
    <location>
        <begin position="10"/>
        <end position="106"/>
    </location>
</feature>
<dbReference type="InterPro" id="IPR050834">
    <property type="entry name" value="Glycosyltransf_2"/>
</dbReference>